<organism evidence="2 3">
    <name type="scientific">Priestia megaterium</name>
    <name type="common">Bacillus megaterium</name>
    <dbReference type="NCBI Taxonomy" id="1404"/>
    <lineage>
        <taxon>Bacteria</taxon>
        <taxon>Bacillati</taxon>
        <taxon>Bacillota</taxon>
        <taxon>Bacilli</taxon>
        <taxon>Bacillales</taxon>
        <taxon>Bacillaceae</taxon>
        <taxon>Priestia</taxon>
    </lineage>
</organism>
<feature type="transmembrane region" description="Helical" evidence="1">
    <location>
        <begin position="130"/>
        <end position="147"/>
    </location>
</feature>
<feature type="transmembrane region" description="Helical" evidence="1">
    <location>
        <begin position="99"/>
        <end position="118"/>
    </location>
</feature>
<gene>
    <name evidence="2" type="ORF">C3744_28360</name>
</gene>
<feature type="transmembrane region" description="Helical" evidence="1">
    <location>
        <begin position="73"/>
        <end position="93"/>
    </location>
</feature>
<dbReference type="NCBIfam" id="NF041644">
    <property type="entry name" value="CBO0543_fam"/>
    <property type="match status" value="1"/>
</dbReference>
<sequence>MLTAIRTYMPLIFSILFLTAAWRFGDWRNLRKYYPSILFLTLVSLVVLHLTDNYPLWKFHSSFLFPNRTIQELRLDFFVLPSICLLFLTFYRYKRIIQQFFYITFWVVLLSILEALLVKASIITYHNGWNIWWSVVFWFVTLPVIRLHHTRPIWAWLAALILTILSIVYFDVPIGKPD</sequence>
<feature type="transmembrane region" description="Helical" evidence="1">
    <location>
        <begin position="33"/>
        <end position="52"/>
    </location>
</feature>
<evidence type="ECO:0000313" key="3">
    <source>
        <dbReference type="Proteomes" id="UP000256519"/>
    </source>
</evidence>
<keyword evidence="1" id="KW-0812">Transmembrane</keyword>
<reference evidence="2" key="1">
    <citation type="journal article" date="2018" name="Appl. Environ. Microbiol.">
        <title>Antimicrobial susceptibility testing and tentative epidemiological cut-off values of five Bacillus species relevant for use as animal feed additives or for plant protection.</title>
        <authorList>
            <person name="Agerso Y."/>
            <person name="Stuer-Lauridsen B."/>
            <person name="Bjerre K."/>
            <person name="Jensen M.G."/>
            <person name="Johansen E."/>
            <person name="Bennedsen M."/>
            <person name="Brockmann E."/>
            <person name="Nielsen B."/>
        </authorList>
    </citation>
    <scope>NUCLEOTIDE SEQUENCE [LARGE SCALE GENOMIC DNA]</scope>
    <source>
        <strain evidence="2">CHCC20162</strain>
    </source>
</reference>
<dbReference type="RefSeq" id="WP_116078647.1">
    <property type="nucleotide sequence ID" value="NZ_CP187638.1"/>
</dbReference>
<evidence type="ECO:0000313" key="2">
    <source>
        <dbReference type="EMBL" id="RDZ06695.1"/>
    </source>
</evidence>
<dbReference type="Proteomes" id="UP000256519">
    <property type="component" value="Unassembled WGS sequence"/>
</dbReference>
<protein>
    <submittedName>
        <fullName evidence="2">Uncharacterized protein</fullName>
    </submittedName>
</protein>
<keyword evidence="1" id="KW-1133">Transmembrane helix</keyword>
<keyword evidence="1" id="KW-0472">Membrane</keyword>
<comment type="caution">
    <text evidence="2">The sequence shown here is derived from an EMBL/GenBank/DDBJ whole genome shotgun (WGS) entry which is preliminary data.</text>
</comment>
<dbReference type="EMBL" id="PQWM01000059">
    <property type="protein sequence ID" value="RDZ06695.1"/>
    <property type="molecule type" value="Genomic_DNA"/>
</dbReference>
<name>A0A3D8WTZ6_PRIMG</name>
<accession>A0A3D8WTZ6</accession>
<evidence type="ECO:0000256" key="1">
    <source>
        <dbReference type="SAM" id="Phobius"/>
    </source>
</evidence>
<dbReference type="AlphaFoldDB" id="A0A3D8WTZ6"/>
<feature type="transmembrane region" description="Helical" evidence="1">
    <location>
        <begin position="153"/>
        <end position="172"/>
    </location>
</feature>
<proteinExistence type="predicted"/>
<dbReference type="InterPro" id="IPR048147">
    <property type="entry name" value="CBO0543-like"/>
</dbReference>